<keyword evidence="2" id="KW-0964">Secreted</keyword>
<dbReference type="PANTHER" id="PTHR24019:SF11">
    <property type="entry name" value="ERYTHROFERRONE"/>
    <property type="match status" value="1"/>
</dbReference>
<keyword evidence="3" id="KW-0732">Signal</keyword>
<dbReference type="InterPro" id="IPR052136">
    <property type="entry name" value="Adipolin/Erythroferrone-rel"/>
</dbReference>
<dbReference type="GO" id="GO:0005179">
    <property type="term" value="F:hormone activity"/>
    <property type="evidence" value="ECO:0007669"/>
    <property type="project" value="TreeGrafter"/>
</dbReference>
<feature type="region of interest" description="Disordered" evidence="4">
    <location>
        <begin position="29"/>
        <end position="105"/>
    </location>
</feature>
<dbReference type="GO" id="GO:0005615">
    <property type="term" value="C:extracellular space"/>
    <property type="evidence" value="ECO:0007669"/>
    <property type="project" value="TreeGrafter"/>
</dbReference>
<reference evidence="5" key="1">
    <citation type="submission" date="2025-08" db="UniProtKB">
        <authorList>
            <consortium name="Ensembl"/>
        </authorList>
    </citation>
    <scope>IDENTIFICATION</scope>
</reference>
<keyword evidence="6" id="KW-1185">Reference proteome</keyword>
<evidence type="ECO:0000256" key="3">
    <source>
        <dbReference type="ARBA" id="ARBA00022729"/>
    </source>
</evidence>
<comment type="subcellular location">
    <subcellularLocation>
        <location evidence="1">Secreted</location>
    </subcellularLocation>
</comment>
<evidence type="ECO:0000256" key="1">
    <source>
        <dbReference type="ARBA" id="ARBA00004613"/>
    </source>
</evidence>
<evidence type="ECO:0000256" key="2">
    <source>
        <dbReference type="ARBA" id="ARBA00022525"/>
    </source>
</evidence>
<feature type="region of interest" description="Disordered" evidence="4">
    <location>
        <begin position="202"/>
        <end position="224"/>
    </location>
</feature>
<name>A0A8C8AV58_9STRI</name>
<feature type="region of interest" description="Disordered" evidence="4">
    <location>
        <begin position="160"/>
        <end position="187"/>
    </location>
</feature>
<sequence>SVRCEVLYYFLSAQHALRGALWVAGAPAGRRGGPGGRRGRCPGSSHGEGGGTRRAGDQRRGPPPGVDAAGREPRAGERQPGPGQDGPGAGWDGGWHGPGAGQSGKITPSCLASRCAGRCPCPRPSGRAAEGAAAPAERYSPAGGAAGCAGWGDPGAGGDGALRGWAAQPSALSSRKSRGSFLKPGGVFRSGMAKGQVKMLRKAWEGREEEEEESRAGTPQAGAPHRVEAAFHCRTRENISVEQRARQELRFYYIVSAQAAAPTRPRQLPVPGAPTLTPAFPCPQPEREGTFHRGSGLNLTSGQYTAPVAGYYTFAATLRIGEPSAPPGPAGERQASSDPPSVPVRREQRRKGQPGRGNRLRALICVQSRCQHNR</sequence>
<evidence type="ECO:0000313" key="6">
    <source>
        <dbReference type="Proteomes" id="UP000694552"/>
    </source>
</evidence>
<feature type="region of interest" description="Disordered" evidence="4">
    <location>
        <begin position="320"/>
        <end position="361"/>
    </location>
</feature>
<accession>A0A8C8AV58</accession>
<reference evidence="5" key="2">
    <citation type="submission" date="2025-09" db="UniProtKB">
        <authorList>
            <consortium name="Ensembl"/>
        </authorList>
    </citation>
    <scope>IDENTIFICATION</scope>
</reference>
<protein>
    <submittedName>
        <fullName evidence="5">Uncharacterized protein</fullName>
    </submittedName>
</protein>
<dbReference type="AlphaFoldDB" id="A0A8C8AV58"/>
<evidence type="ECO:0000256" key="4">
    <source>
        <dbReference type="SAM" id="MobiDB-lite"/>
    </source>
</evidence>
<proteinExistence type="predicted"/>
<evidence type="ECO:0000313" key="5">
    <source>
        <dbReference type="Ensembl" id="ENSOSUP00000011852.1"/>
    </source>
</evidence>
<dbReference type="GO" id="GO:0045721">
    <property type="term" value="P:negative regulation of gluconeogenesis"/>
    <property type="evidence" value="ECO:0007669"/>
    <property type="project" value="TreeGrafter"/>
</dbReference>
<feature type="compositionally biased region" description="Gly residues" evidence="4">
    <location>
        <begin position="83"/>
        <end position="102"/>
    </location>
</feature>
<dbReference type="GO" id="GO:0046628">
    <property type="term" value="P:positive regulation of insulin receptor signaling pathway"/>
    <property type="evidence" value="ECO:0007669"/>
    <property type="project" value="TreeGrafter"/>
</dbReference>
<organism evidence="5 6">
    <name type="scientific">Otus sunia</name>
    <name type="common">Oriental scops-owl</name>
    <dbReference type="NCBI Taxonomy" id="257818"/>
    <lineage>
        <taxon>Eukaryota</taxon>
        <taxon>Metazoa</taxon>
        <taxon>Chordata</taxon>
        <taxon>Craniata</taxon>
        <taxon>Vertebrata</taxon>
        <taxon>Euteleostomi</taxon>
        <taxon>Archelosauria</taxon>
        <taxon>Archosauria</taxon>
        <taxon>Dinosauria</taxon>
        <taxon>Saurischia</taxon>
        <taxon>Theropoda</taxon>
        <taxon>Coelurosauria</taxon>
        <taxon>Aves</taxon>
        <taxon>Neognathae</taxon>
        <taxon>Neoaves</taxon>
        <taxon>Telluraves</taxon>
        <taxon>Strigiformes</taxon>
        <taxon>Strigidae</taxon>
        <taxon>Otus</taxon>
    </lineage>
</organism>
<dbReference type="GO" id="GO:0046326">
    <property type="term" value="P:positive regulation of D-glucose import"/>
    <property type="evidence" value="ECO:0007669"/>
    <property type="project" value="TreeGrafter"/>
</dbReference>
<dbReference type="PANTHER" id="PTHR24019">
    <property type="entry name" value="ADIPOLIN"/>
    <property type="match status" value="1"/>
</dbReference>
<dbReference type="Proteomes" id="UP000694552">
    <property type="component" value="Unplaced"/>
</dbReference>
<dbReference type="Ensembl" id="ENSOSUT00000012260.1">
    <property type="protein sequence ID" value="ENSOSUP00000011852.1"/>
    <property type="gene ID" value="ENSOSUG00000008559.1"/>
</dbReference>